<dbReference type="Pfam" id="PF00378">
    <property type="entry name" value="ECH_1"/>
    <property type="match status" value="1"/>
</dbReference>
<keyword evidence="3" id="KW-1185">Reference proteome</keyword>
<proteinExistence type="inferred from homology"/>
<dbReference type="RefSeq" id="WP_409549231.1">
    <property type="nucleotide sequence ID" value="NZ_JBKBDE010000002.1"/>
</dbReference>
<comment type="caution">
    <text evidence="2">The sequence shown here is derived from an EMBL/GenBank/DDBJ whole genome shotgun (WGS) entry which is preliminary data.</text>
</comment>
<dbReference type="InterPro" id="IPR001753">
    <property type="entry name" value="Enoyl-CoA_hydra/iso"/>
</dbReference>
<dbReference type="NCBIfam" id="NF004840">
    <property type="entry name" value="PRK06190.1"/>
    <property type="match status" value="1"/>
</dbReference>
<sequence length="254" mass="26566">MTLPHLQIRDDDKVRILTLDRPEAKNALNGPLRSALRDALAAADRDDGIRAVVLTGAGPVFSAGVDFKQLERGPGENGGPLDTTPAAALRAMRTPTICAVNGACVSGALEVALSCSFIVASEQARFADTHALLGVVPTWGLTALLPRAVGVRKARQMSITGEFVDAHEALCLGLVNQVVPHDHLMDTVTAMARRIPANTAVGEMLGLYARGEDLSLAGALAAETALSVGRTYDLEAFTAAGNATAARQRNHGEN</sequence>
<dbReference type="GO" id="GO:0004300">
    <property type="term" value="F:enoyl-CoA hydratase activity"/>
    <property type="evidence" value="ECO:0007669"/>
    <property type="project" value="UniProtKB-EC"/>
</dbReference>
<dbReference type="SUPFAM" id="SSF52096">
    <property type="entry name" value="ClpP/crotonase"/>
    <property type="match status" value="1"/>
</dbReference>
<evidence type="ECO:0000313" key="3">
    <source>
        <dbReference type="Proteomes" id="UP001635817"/>
    </source>
</evidence>
<name>A0ABW9LR71_9MYCO</name>
<reference evidence="2 3" key="1">
    <citation type="submission" date="2024-12" db="EMBL/GenBank/DDBJ databases">
        <title>The coexistence of Mycolicibacterium septicum and Mycolicibacterium nivoides in clinical samples.</title>
        <authorList>
            <person name="Wang C."/>
            <person name="Feng Y."/>
            <person name="Zong Z."/>
        </authorList>
    </citation>
    <scope>NUCLEOTIDE SEQUENCE [LARGE SCALE GENOMIC DNA]</scope>
    <source>
        <strain evidence="2 3">120310</strain>
    </source>
</reference>
<dbReference type="PANTHER" id="PTHR43802:SF1">
    <property type="entry name" value="IP11341P-RELATED"/>
    <property type="match status" value="1"/>
</dbReference>
<dbReference type="InterPro" id="IPR029045">
    <property type="entry name" value="ClpP/crotonase-like_dom_sf"/>
</dbReference>
<evidence type="ECO:0000256" key="1">
    <source>
        <dbReference type="ARBA" id="ARBA00005254"/>
    </source>
</evidence>
<dbReference type="EC" id="4.2.1.17" evidence="2"/>
<protein>
    <submittedName>
        <fullName evidence="2">Enoyl-CoA hydratase</fullName>
        <ecNumber evidence="2">4.2.1.17</ecNumber>
    </submittedName>
</protein>
<dbReference type="CDD" id="cd06558">
    <property type="entry name" value="crotonase-like"/>
    <property type="match status" value="1"/>
</dbReference>
<dbReference type="Gene3D" id="3.90.226.10">
    <property type="entry name" value="2-enoyl-CoA Hydratase, Chain A, domain 1"/>
    <property type="match status" value="1"/>
</dbReference>
<accession>A0ABW9LR71</accession>
<gene>
    <name evidence="2" type="ORF">ACK4CP_08370</name>
</gene>
<keyword evidence="2" id="KW-0456">Lyase</keyword>
<comment type="similarity">
    <text evidence="1">Belongs to the enoyl-CoA hydratase/isomerase family.</text>
</comment>
<dbReference type="Proteomes" id="UP001635817">
    <property type="component" value="Unassembled WGS sequence"/>
</dbReference>
<dbReference type="PANTHER" id="PTHR43802">
    <property type="entry name" value="ENOYL-COA HYDRATASE"/>
    <property type="match status" value="1"/>
</dbReference>
<dbReference type="EMBL" id="JBKBDE010000002">
    <property type="protein sequence ID" value="MFN6550402.1"/>
    <property type="molecule type" value="Genomic_DNA"/>
</dbReference>
<organism evidence="2 3">
    <name type="scientific">Mycolicibacterium septicum</name>
    <dbReference type="NCBI Taxonomy" id="98668"/>
    <lineage>
        <taxon>Bacteria</taxon>
        <taxon>Bacillati</taxon>
        <taxon>Actinomycetota</taxon>
        <taxon>Actinomycetes</taxon>
        <taxon>Mycobacteriales</taxon>
        <taxon>Mycobacteriaceae</taxon>
        <taxon>Mycolicibacterium</taxon>
    </lineage>
</organism>
<evidence type="ECO:0000313" key="2">
    <source>
        <dbReference type="EMBL" id="MFN6550402.1"/>
    </source>
</evidence>